<organism evidence="5 6">
    <name type="scientific">Mortierella polycephala</name>
    <dbReference type="NCBI Taxonomy" id="41804"/>
    <lineage>
        <taxon>Eukaryota</taxon>
        <taxon>Fungi</taxon>
        <taxon>Fungi incertae sedis</taxon>
        <taxon>Mucoromycota</taxon>
        <taxon>Mortierellomycotina</taxon>
        <taxon>Mortierellomycetes</taxon>
        <taxon>Mortierellales</taxon>
        <taxon>Mortierellaceae</taxon>
        <taxon>Mortierella</taxon>
    </lineage>
</organism>
<sequence>MSALAALRSLSLSSSVFGTQQVRTMATKATAASAASKTIATPKKADTAKAVKAPKAVKAAPVQPKKVDAISMPKRPNTAWTLFYVDHLDKVRATGRKIVPTEETVAASAIWKQLPDAQKKVYEDKHQAEMAEFKAQTEMRLQELTPEQFKIENTRRQALRAAGKKNLPALRDPNAPKRPLTSYFRYIQDLRKTGKYADLPLREQAPAMANDWKNVPQAEKDRYTELSRVANEEYAKVKAAYEASRK</sequence>
<dbReference type="OrthoDB" id="5550281at2759"/>
<keyword evidence="6" id="KW-1185">Reference proteome</keyword>
<feature type="DNA-binding region" description="HMG box" evidence="3">
    <location>
        <begin position="73"/>
        <end position="141"/>
    </location>
</feature>
<feature type="DNA-binding region" description="HMG box" evidence="3">
    <location>
        <begin position="176"/>
        <end position="242"/>
    </location>
</feature>
<name>A0A9P6PKR7_9FUNG</name>
<dbReference type="Gene3D" id="1.10.30.10">
    <property type="entry name" value="High mobility group box domain"/>
    <property type="match status" value="2"/>
</dbReference>
<reference evidence="5" key="1">
    <citation type="journal article" date="2020" name="Fungal Divers.">
        <title>Resolving the Mortierellaceae phylogeny through synthesis of multi-gene phylogenetics and phylogenomics.</title>
        <authorList>
            <person name="Vandepol N."/>
            <person name="Liber J."/>
            <person name="Desiro A."/>
            <person name="Na H."/>
            <person name="Kennedy M."/>
            <person name="Barry K."/>
            <person name="Grigoriev I.V."/>
            <person name="Miller A.N."/>
            <person name="O'Donnell K."/>
            <person name="Stajich J.E."/>
            <person name="Bonito G."/>
        </authorList>
    </citation>
    <scope>NUCLEOTIDE SEQUENCE</scope>
    <source>
        <strain evidence="5">KOD948</strain>
    </source>
</reference>
<keyword evidence="1 3" id="KW-0238">DNA-binding</keyword>
<dbReference type="PANTHER" id="PTHR46040:SF3">
    <property type="entry name" value="HIGH MOBILITY GROUP PROTEIN 2"/>
    <property type="match status" value="1"/>
</dbReference>
<dbReference type="Pfam" id="PF00505">
    <property type="entry name" value="HMG_box"/>
    <property type="match status" value="2"/>
</dbReference>
<evidence type="ECO:0000256" key="2">
    <source>
        <dbReference type="ARBA" id="ARBA00023242"/>
    </source>
</evidence>
<dbReference type="SUPFAM" id="SSF47095">
    <property type="entry name" value="HMG-box"/>
    <property type="match status" value="2"/>
</dbReference>
<dbReference type="InterPro" id="IPR009071">
    <property type="entry name" value="HMG_box_dom"/>
</dbReference>
<feature type="domain" description="HMG box" evidence="4">
    <location>
        <begin position="73"/>
        <end position="141"/>
    </location>
</feature>
<proteinExistence type="predicted"/>
<evidence type="ECO:0000313" key="5">
    <source>
        <dbReference type="EMBL" id="KAG0247614.1"/>
    </source>
</evidence>
<dbReference type="PROSITE" id="PS50118">
    <property type="entry name" value="HMG_BOX_2"/>
    <property type="match status" value="2"/>
</dbReference>
<evidence type="ECO:0000256" key="3">
    <source>
        <dbReference type="PROSITE-ProRule" id="PRU00267"/>
    </source>
</evidence>
<dbReference type="GO" id="GO:0003677">
    <property type="term" value="F:DNA binding"/>
    <property type="evidence" value="ECO:0007669"/>
    <property type="project" value="UniProtKB-UniRule"/>
</dbReference>
<dbReference type="GO" id="GO:0010468">
    <property type="term" value="P:regulation of gene expression"/>
    <property type="evidence" value="ECO:0007669"/>
    <property type="project" value="TreeGrafter"/>
</dbReference>
<accession>A0A9P6PKR7</accession>
<evidence type="ECO:0000256" key="1">
    <source>
        <dbReference type="ARBA" id="ARBA00023125"/>
    </source>
</evidence>
<dbReference type="PANTHER" id="PTHR46040">
    <property type="entry name" value="HIGH MOBILITY GROUP PROTEIN 2"/>
    <property type="match status" value="1"/>
</dbReference>
<dbReference type="GO" id="GO:0005634">
    <property type="term" value="C:nucleus"/>
    <property type="evidence" value="ECO:0007669"/>
    <property type="project" value="UniProtKB-UniRule"/>
</dbReference>
<evidence type="ECO:0000259" key="4">
    <source>
        <dbReference type="PROSITE" id="PS50118"/>
    </source>
</evidence>
<gene>
    <name evidence="5" type="primary">EXP1_2</name>
    <name evidence="5" type="ORF">BG011_001176</name>
</gene>
<dbReference type="AlphaFoldDB" id="A0A9P6PKR7"/>
<protein>
    <submittedName>
        <fullName evidence="5">Exp1-like protein</fullName>
    </submittedName>
</protein>
<dbReference type="SMART" id="SM00398">
    <property type="entry name" value="HMG"/>
    <property type="match status" value="2"/>
</dbReference>
<dbReference type="InterPro" id="IPR051965">
    <property type="entry name" value="ChromReg_NeuronalGeneExpr"/>
</dbReference>
<dbReference type="Proteomes" id="UP000726737">
    <property type="component" value="Unassembled WGS sequence"/>
</dbReference>
<dbReference type="InterPro" id="IPR036910">
    <property type="entry name" value="HMG_box_dom_sf"/>
</dbReference>
<comment type="caution">
    <text evidence="5">The sequence shown here is derived from an EMBL/GenBank/DDBJ whole genome shotgun (WGS) entry which is preliminary data.</text>
</comment>
<keyword evidence="2 3" id="KW-0539">Nucleus</keyword>
<dbReference type="EMBL" id="JAAAJA010001295">
    <property type="protein sequence ID" value="KAG0247614.1"/>
    <property type="molecule type" value="Genomic_DNA"/>
</dbReference>
<evidence type="ECO:0000313" key="6">
    <source>
        <dbReference type="Proteomes" id="UP000726737"/>
    </source>
</evidence>
<feature type="domain" description="HMG box" evidence="4">
    <location>
        <begin position="176"/>
        <end position="242"/>
    </location>
</feature>